<dbReference type="RefSeq" id="WP_208566602.1">
    <property type="nucleotide sequence ID" value="NZ_JAGFWR010000003.1"/>
</dbReference>
<feature type="transmembrane region" description="Helical" evidence="2">
    <location>
        <begin position="171"/>
        <end position="194"/>
    </location>
</feature>
<dbReference type="Proteomes" id="UP000671399">
    <property type="component" value="Unassembled WGS sequence"/>
</dbReference>
<evidence type="ECO:0000256" key="1">
    <source>
        <dbReference type="SAM" id="MobiDB-lite"/>
    </source>
</evidence>
<feature type="region of interest" description="Disordered" evidence="1">
    <location>
        <begin position="1"/>
        <end position="54"/>
    </location>
</feature>
<dbReference type="EMBL" id="JAGFWR010000003">
    <property type="protein sequence ID" value="MBO4160949.1"/>
    <property type="molecule type" value="Genomic_DNA"/>
</dbReference>
<evidence type="ECO:0000313" key="4">
    <source>
        <dbReference type="EMBL" id="MBO4160949.1"/>
    </source>
</evidence>
<feature type="compositionally biased region" description="Low complexity" evidence="1">
    <location>
        <begin position="43"/>
        <end position="54"/>
    </location>
</feature>
<gene>
    <name evidence="4" type="ORF">JQN83_08985</name>
</gene>
<evidence type="ECO:0000256" key="2">
    <source>
        <dbReference type="SAM" id="Phobius"/>
    </source>
</evidence>
<dbReference type="Gene3D" id="3.40.720.10">
    <property type="entry name" value="Alkaline Phosphatase, subunit A"/>
    <property type="match status" value="1"/>
</dbReference>
<feature type="domain" description="Sulfatase N-terminal" evidence="3">
    <location>
        <begin position="280"/>
        <end position="527"/>
    </location>
</feature>
<keyword evidence="5" id="KW-1185">Reference proteome</keyword>
<feature type="compositionally biased region" description="Low complexity" evidence="1">
    <location>
        <begin position="25"/>
        <end position="35"/>
    </location>
</feature>
<feature type="transmembrane region" description="Helical" evidence="2">
    <location>
        <begin position="61"/>
        <end position="79"/>
    </location>
</feature>
<dbReference type="InterPro" id="IPR000917">
    <property type="entry name" value="Sulfatase_N"/>
</dbReference>
<keyword evidence="2" id="KW-1133">Transmembrane helix</keyword>
<dbReference type="Pfam" id="PF00884">
    <property type="entry name" value="Sulfatase"/>
    <property type="match status" value="1"/>
</dbReference>
<protein>
    <submittedName>
        <fullName evidence="4">Sulfatase</fullName>
    </submittedName>
</protein>
<keyword evidence="2" id="KW-0812">Transmembrane</keyword>
<name>A0ABS3V5T9_9ACTN</name>
<accession>A0ABS3V5T9</accession>
<reference evidence="4 5" key="1">
    <citation type="submission" date="2021-03" db="EMBL/GenBank/DDBJ databases">
        <authorList>
            <person name="Lee D.-H."/>
        </authorList>
    </citation>
    <scope>NUCLEOTIDE SEQUENCE [LARGE SCALE GENOMIC DNA]</scope>
    <source>
        <strain evidence="4 5">MMS20-R2-23</strain>
    </source>
</reference>
<organism evidence="4 5">
    <name type="scientific">Micromonospora antibiotica</name>
    <dbReference type="NCBI Taxonomy" id="2807623"/>
    <lineage>
        <taxon>Bacteria</taxon>
        <taxon>Bacillati</taxon>
        <taxon>Actinomycetota</taxon>
        <taxon>Actinomycetes</taxon>
        <taxon>Micromonosporales</taxon>
        <taxon>Micromonosporaceae</taxon>
        <taxon>Micromonospora</taxon>
    </lineage>
</organism>
<comment type="caution">
    <text evidence="4">The sequence shown here is derived from an EMBL/GenBank/DDBJ whole genome shotgun (WGS) entry which is preliminary data.</text>
</comment>
<evidence type="ECO:0000313" key="5">
    <source>
        <dbReference type="Proteomes" id="UP000671399"/>
    </source>
</evidence>
<dbReference type="InterPro" id="IPR017850">
    <property type="entry name" value="Alkaline_phosphatase_core_sf"/>
</dbReference>
<dbReference type="SUPFAM" id="SSF53649">
    <property type="entry name" value="Alkaline phosphatase-like"/>
    <property type="match status" value="1"/>
</dbReference>
<sequence length="597" mass="63539">MSLLSRLRRPSTATGRAPARADRSTPTAGPAGDAPTPTPPEADPTTPQAPAAAGRARWRTVAVRVTTVLAGMLVLAVLTAPDRLDQVTPVAFLRVPIEGLLAAALLLALPGRPRRPVAVSIGVVLGLVAIVKVLDLGMSASLARPFDLVLDWVLLDDGYAFLTDSVGTGGAVAAAVGLVALVVALLVLTSWSVLRLTRVAAGHHRVATRVVAGLTALWVAAATLGVPVADSGTATLVGQHVGQVGAGLRDRREFTDQVNRDAFRDTPGDQLLTALRGKDVVLAFVESYGRDAVEDPEFAGQVGAVLDGGTRRLAAAGFTARSGFLTSPTAGGGSWLAHDTLLSGLWINNQQRHDSLLASDRLTLNGAFRRAGWQTVGVMPAATSPWPEGAFFGYDRYHDAAGLDYRGPQFSYAPMPDQYTLSAFQRRERANPDHAPIMAQIPLVSSHSPWVAIPRMLDWDHVGDGSIYRRPTSVAFNPKNVVGRSTTEVRTGYRRAIEYSLNSLISYVQTYGDDDLVLVFLGDHQPSPLVTGPNASRDVPITVVTRDPAVLARVGGWGWQEGLRPGPDAPVWPMDTFRDRFLTTFGPQPPAHVAAPR</sequence>
<feature type="transmembrane region" description="Helical" evidence="2">
    <location>
        <begin position="116"/>
        <end position="134"/>
    </location>
</feature>
<keyword evidence="2" id="KW-0472">Membrane</keyword>
<proteinExistence type="predicted"/>
<evidence type="ECO:0000259" key="3">
    <source>
        <dbReference type="Pfam" id="PF00884"/>
    </source>
</evidence>
<feature type="transmembrane region" description="Helical" evidence="2">
    <location>
        <begin position="91"/>
        <end position="109"/>
    </location>
</feature>
<feature type="transmembrane region" description="Helical" evidence="2">
    <location>
        <begin position="206"/>
        <end position="226"/>
    </location>
</feature>